<evidence type="ECO:0000313" key="2">
    <source>
        <dbReference type="Proteomes" id="UP000193920"/>
    </source>
</evidence>
<comment type="caution">
    <text evidence="1">The sequence shown here is derived from an EMBL/GenBank/DDBJ whole genome shotgun (WGS) entry which is preliminary data.</text>
</comment>
<dbReference type="AlphaFoldDB" id="A0A1Y2FCJ1"/>
<accession>A0A1Y2FCJ1</accession>
<gene>
    <name evidence="1" type="ORF">LY90DRAFT_500035</name>
</gene>
<keyword evidence="2" id="KW-1185">Reference proteome</keyword>
<dbReference type="Proteomes" id="UP000193920">
    <property type="component" value="Unassembled WGS sequence"/>
</dbReference>
<proteinExistence type="predicted"/>
<evidence type="ECO:0000313" key="1">
    <source>
        <dbReference type="EMBL" id="ORY81649.1"/>
    </source>
</evidence>
<sequence length="103" mass="11822">MIDRVYFTERDECASLVIGLTGTCSNSHADVKGSSNGGAKINFKENSEYNSHSIMDQIETTKGYSKAYTSLKEYFKSNTISNFLSNLIYRNQIFYFRTDRKIF</sequence>
<name>A0A1Y2FCJ1_9FUNG</name>
<protein>
    <submittedName>
        <fullName evidence="1">Uncharacterized protein</fullName>
    </submittedName>
</protein>
<dbReference type="EMBL" id="MCOG01000010">
    <property type="protein sequence ID" value="ORY81649.1"/>
    <property type="molecule type" value="Genomic_DNA"/>
</dbReference>
<organism evidence="1 2">
    <name type="scientific">Neocallimastix californiae</name>
    <dbReference type="NCBI Taxonomy" id="1754190"/>
    <lineage>
        <taxon>Eukaryota</taxon>
        <taxon>Fungi</taxon>
        <taxon>Fungi incertae sedis</taxon>
        <taxon>Chytridiomycota</taxon>
        <taxon>Chytridiomycota incertae sedis</taxon>
        <taxon>Neocallimastigomycetes</taxon>
        <taxon>Neocallimastigales</taxon>
        <taxon>Neocallimastigaceae</taxon>
        <taxon>Neocallimastix</taxon>
    </lineage>
</organism>
<reference evidence="1 2" key="1">
    <citation type="submission" date="2016-08" db="EMBL/GenBank/DDBJ databases">
        <title>A Parts List for Fungal Cellulosomes Revealed by Comparative Genomics.</title>
        <authorList>
            <consortium name="DOE Joint Genome Institute"/>
            <person name="Haitjema C.H."/>
            <person name="Gilmore S.P."/>
            <person name="Henske J.K."/>
            <person name="Solomon K.V."/>
            <person name="De Groot R."/>
            <person name="Kuo A."/>
            <person name="Mondo S.J."/>
            <person name="Salamov A.A."/>
            <person name="Labutti K."/>
            <person name="Zhao Z."/>
            <person name="Chiniquy J."/>
            <person name="Barry K."/>
            <person name="Brewer H.M."/>
            <person name="Purvine S.O."/>
            <person name="Wright A.T."/>
            <person name="Boxma B."/>
            <person name="Van Alen T."/>
            <person name="Hackstein J.H."/>
            <person name="Baker S.E."/>
            <person name="Grigoriev I.V."/>
            <person name="O'Malley M.A."/>
        </authorList>
    </citation>
    <scope>NUCLEOTIDE SEQUENCE [LARGE SCALE GENOMIC DNA]</scope>
    <source>
        <strain evidence="1 2">G1</strain>
    </source>
</reference>